<evidence type="ECO:0000313" key="3">
    <source>
        <dbReference type="EMBL" id="MET4636777.1"/>
    </source>
</evidence>
<sequence>MTSAIWNKAVTAAGVAFLASTAGAMAASGEPEKELVVYASHPSEMVDYFTQEFGKKYGIQVTTVKAGTGELLNRIRAEKDRPGSDVLWGGFADTGASAPELFEAYQSPELAHIEPAMIDKKGYNTPFAASLMVLMANREQVKPEDAPKKWSDLADPKWQGKIVHADPSKSSSSLAALNTWLMIYGRGDEAWKLVEAMTANTNIVLKSSLVFQQVGRGEYPIGVTYEEAAFNYVLANTADIIYPEDGTLAQPEGMFIVKGPPNPNAAKLFADYILSEEAQRKLVEHFPGRRPTRQGVQNHPRMKPLSEIKIIDYDSDWASAERGDILARMQKIIVKTQ</sequence>
<comment type="caution">
    <text evidence="3">The sequence shown here is derived from an EMBL/GenBank/DDBJ whole genome shotgun (WGS) entry which is preliminary data.</text>
</comment>
<keyword evidence="4" id="KW-1185">Reference proteome</keyword>
<feature type="chain" id="PRO_5046278156" evidence="2">
    <location>
        <begin position="27"/>
        <end position="337"/>
    </location>
</feature>
<dbReference type="PIRSF" id="PIRSF002825">
    <property type="entry name" value="CfbpA"/>
    <property type="match status" value="1"/>
</dbReference>
<dbReference type="Pfam" id="PF13343">
    <property type="entry name" value="SBP_bac_6"/>
    <property type="match status" value="1"/>
</dbReference>
<dbReference type="RefSeq" id="WP_354554579.1">
    <property type="nucleotide sequence ID" value="NZ_JBEPSM010000008.1"/>
</dbReference>
<name>A0ABV2R671_9HYPH</name>
<dbReference type="SUPFAM" id="SSF53850">
    <property type="entry name" value="Periplasmic binding protein-like II"/>
    <property type="match status" value="1"/>
</dbReference>
<evidence type="ECO:0000313" key="4">
    <source>
        <dbReference type="Proteomes" id="UP001549321"/>
    </source>
</evidence>
<dbReference type="PANTHER" id="PTHR30006">
    <property type="entry name" value="THIAMINE-BINDING PERIPLASMIC PROTEIN-RELATED"/>
    <property type="match status" value="1"/>
</dbReference>
<dbReference type="PANTHER" id="PTHR30006:SF2">
    <property type="entry name" value="ABC TRANSPORTER SUBSTRATE-BINDING PROTEIN"/>
    <property type="match status" value="1"/>
</dbReference>
<keyword evidence="1 2" id="KW-0732">Signal</keyword>
<proteinExistence type="predicted"/>
<reference evidence="3 4" key="1">
    <citation type="submission" date="2024-06" db="EMBL/GenBank/DDBJ databases">
        <title>Sorghum-associated microbial communities from plants grown in Nebraska, USA.</title>
        <authorList>
            <person name="Schachtman D."/>
        </authorList>
    </citation>
    <scope>NUCLEOTIDE SEQUENCE [LARGE SCALE GENOMIC DNA]</scope>
    <source>
        <strain evidence="3 4">3207</strain>
    </source>
</reference>
<feature type="signal peptide" evidence="2">
    <location>
        <begin position="1"/>
        <end position="26"/>
    </location>
</feature>
<dbReference type="EMBL" id="JBEPSM010000008">
    <property type="protein sequence ID" value="MET4636777.1"/>
    <property type="molecule type" value="Genomic_DNA"/>
</dbReference>
<dbReference type="Gene3D" id="3.40.190.10">
    <property type="entry name" value="Periplasmic binding protein-like II"/>
    <property type="match status" value="2"/>
</dbReference>
<dbReference type="Proteomes" id="UP001549321">
    <property type="component" value="Unassembled WGS sequence"/>
</dbReference>
<evidence type="ECO:0000256" key="1">
    <source>
        <dbReference type="ARBA" id="ARBA00022729"/>
    </source>
</evidence>
<accession>A0ABV2R671</accession>
<dbReference type="InterPro" id="IPR026045">
    <property type="entry name" value="Ferric-bd"/>
</dbReference>
<organism evidence="3 4">
    <name type="scientific">Kaistia defluvii</name>
    <dbReference type="NCBI Taxonomy" id="410841"/>
    <lineage>
        <taxon>Bacteria</taxon>
        <taxon>Pseudomonadati</taxon>
        <taxon>Pseudomonadota</taxon>
        <taxon>Alphaproteobacteria</taxon>
        <taxon>Hyphomicrobiales</taxon>
        <taxon>Kaistiaceae</taxon>
        <taxon>Kaistia</taxon>
    </lineage>
</organism>
<evidence type="ECO:0000256" key="2">
    <source>
        <dbReference type="SAM" id="SignalP"/>
    </source>
</evidence>
<protein>
    <submittedName>
        <fullName evidence="3">Iron(III) transport system substrate-binding protein</fullName>
    </submittedName>
</protein>
<gene>
    <name evidence="3" type="ORF">ABIE08_004743</name>
</gene>